<evidence type="ECO:0000259" key="6">
    <source>
        <dbReference type="Pfam" id="PF00365"/>
    </source>
</evidence>
<evidence type="ECO:0000256" key="2">
    <source>
        <dbReference type="ARBA" id="ARBA00022679"/>
    </source>
</evidence>
<dbReference type="Gene3D" id="3.40.50.460">
    <property type="entry name" value="Phosphofructokinase domain"/>
    <property type="match status" value="1"/>
</dbReference>
<reference evidence="7" key="1">
    <citation type="submission" date="2013-07" db="EMBL/GenBank/DDBJ databases">
        <title>The genome of Eucalyptus grandis.</title>
        <authorList>
            <person name="Schmutz J."/>
            <person name="Hayes R."/>
            <person name="Myburg A."/>
            <person name="Tuskan G."/>
            <person name="Grattapaglia D."/>
            <person name="Rokhsar D.S."/>
        </authorList>
    </citation>
    <scope>NUCLEOTIDE SEQUENCE</scope>
    <source>
        <tissue evidence="7">Leaf extractions</tissue>
    </source>
</reference>
<evidence type="ECO:0000313" key="7">
    <source>
        <dbReference type="EMBL" id="KCW79592.1"/>
    </source>
</evidence>
<dbReference type="InterPro" id="IPR050929">
    <property type="entry name" value="PFKA"/>
</dbReference>
<evidence type="ECO:0000256" key="3">
    <source>
        <dbReference type="ARBA" id="ARBA00022723"/>
    </source>
</evidence>
<dbReference type="InParanoid" id="A0A059CMJ2"/>
<dbReference type="UniPathway" id="UPA00109">
    <property type="reaction ID" value="UER00182"/>
</dbReference>
<name>A0A059CMJ2_EUCGR</name>
<proteinExistence type="predicted"/>
<evidence type="ECO:0000256" key="4">
    <source>
        <dbReference type="ARBA" id="ARBA00022777"/>
    </source>
</evidence>
<dbReference type="PANTHER" id="PTHR45770">
    <property type="entry name" value="ATP-DEPENDENT 6-PHOSPHOFRUCTOKINASE 1"/>
    <property type="match status" value="1"/>
</dbReference>
<dbReference type="eggNOG" id="KOG0934">
    <property type="taxonomic scope" value="Eukaryota"/>
</dbReference>
<evidence type="ECO:0000256" key="5">
    <source>
        <dbReference type="ARBA" id="ARBA00022842"/>
    </source>
</evidence>
<protein>
    <recommendedName>
        <fullName evidence="6">Phosphofructokinase domain-containing protein</fullName>
    </recommendedName>
</protein>
<keyword evidence="1" id="KW-0021">Allosteric enzyme</keyword>
<dbReference type="OMA" id="LNENGHM"/>
<dbReference type="GO" id="GO:0046872">
    <property type="term" value="F:metal ion binding"/>
    <property type="evidence" value="ECO:0007669"/>
    <property type="project" value="UniProtKB-KW"/>
</dbReference>
<dbReference type="SUPFAM" id="SSF53784">
    <property type="entry name" value="Phosphofructokinase"/>
    <property type="match status" value="1"/>
</dbReference>
<dbReference type="AlphaFoldDB" id="A0A059CMJ2"/>
<dbReference type="eggNOG" id="KOG2440">
    <property type="taxonomic scope" value="Eukaryota"/>
</dbReference>
<keyword evidence="4" id="KW-0418">Kinase</keyword>
<feature type="domain" description="Phosphofructokinase" evidence="6">
    <location>
        <begin position="1"/>
        <end position="139"/>
    </location>
</feature>
<dbReference type="STRING" id="71139.A0A059CMJ2"/>
<keyword evidence="2" id="KW-0808">Transferase</keyword>
<accession>A0A059CMJ2</accession>
<dbReference type="Pfam" id="PF00365">
    <property type="entry name" value="PFK"/>
    <property type="match status" value="1"/>
</dbReference>
<dbReference type="InterPro" id="IPR000023">
    <property type="entry name" value="Phosphofructokinase_dom"/>
</dbReference>
<dbReference type="GO" id="GO:0005737">
    <property type="term" value="C:cytoplasm"/>
    <property type="evidence" value="ECO:0000318"/>
    <property type="project" value="GO_Central"/>
</dbReference>
<gene>
    <name evidence="7" type="ORF">EUGRSUZ_C00952</name>
</gene>
<dbReference type="GO" id="GO:0003872">
    <property type="term" value="F:6-phosphofructokinase activity"/>
    <property type="evidence" value="ECO:0000318"/>
    <property type="project" value="GO_Central"/>
</dbReference>
<sequence length="230" mass="25442">MGRNSGFIAMYATLASRDVDCCLIPESPFYLEGAGGLFEYIEKRLKENGHMVIVIAEGAGQELMSQSNQSLDNGKDASGNKLFQDVGLWISQKIKDHFSQRGKMGITLKYIDPTYMIRAIPSIASDNVYCTLLAQSCVHGTMAGYTGFTSGLVNGRQTYIPFYRITEKQNNVVITDRMWARLLSSTNQPSFWSPKDVIEDKREEEPPTELLDDRSCCAENGLVGIGKGTG</sequence>
<dbReference type="EMBL" id="KK198755">
    <property type="protein sequence ID" value="KCW79592.1"/>
    <property type="molecule type" value="Genomic_DNA"/>
</dbReference>
<dbReference type="InterPro" id="IPR035966">
    <property type="entry name" value="PKF_sf"/>
</dbReference>
<evidence type="ECO:0000256" key="1">
    <source>
        <dbReference type="ARBA" id="ARBA00022533"/>
    </source>
</evidence>
<dbReference type="Gramene" id="KCW79592">
    <property type="protein sequence ID" value="KCW79592"/>
    <property type="gene ID" value="EUGRSUZ_C00952"/>
</dbReference>
<keyword evidence="5" id="KW-0460">Magnesium</keyword>
<organism evidence="7">
    <name type="scientific">Eucalyptus grandis</name>
    <name type="common">Flooded gum</name>
    <dbReference type="NCBI Taxonomy" id="71139"/>
    <lineage>
        <taxon>Eukaryota</taxon>
        <taxon>Viridiplantae</taxon>
        <taxon>Streptophyta</taxon>
        <taxon>Embryophyta</taxon>
        <taxon>Tracheophyta</taxon>
        <taxon>Spermatophyta</taxon>
        <taxon>Magnoliopsida</taxon>
        <taxon>eudicotyledons</taxon>
        <taxon>Gunneridae</taxon>
        <taxon>Pentapetalae</taxon>
        <taxon>rosids</taxon>
        <taxon>malvids</taxon>
        <taxon>Myrtales</taxon>
        <taxon>Myrtaceae</taxon>
        <taxon>Myrtoideae</taxon>
        <taxon>Eucalypteae</taxon>
        <taxon>Eucalyptus</taxon>
    </lineage>
</organism>
<keyword evidence="3" id="KW-0479">Metal-binding</keyword>